<proteinExistence type="predicted"/>
<feature type="compositionally biased region" description="Basic and acidic residues" evidence="2">
    <location>
        <begin position="83"/>
        <end position="95"/>
    </location>
</feature>
<evidence type="ECO:0000256" key="2">
    <source>
        <dbReference type="SAM" id="MobiDB-lite"/>
    </source>
</evidence>
<gene>
    <name evidence="3" type="ORF">PTTW11_09717</name>
</gene>
<dbReference type="AlphaFoldDB" id="A0A6S6WEA3"/>
<evidence type="ECO:0000313" key="3">
    <source>
        <dbReference type="EMBL" id="CAE7207536.1"/>
    </source>
</evidence>
<feature type="region of interest" description="Disordered" evidence="2">
    <location>
        <begin position="76"/>
        <end position="177"/>
    </location>
</feature>
<feature type="coiled-coil region" evidence="1">
    <location>
        <begin position="436"/>
        <end position="506"/>
    </location>
</feature>
<evidence type="ECO:0000256" key="1">
    <source>
        <dbReference type="SAM" id="Coils"/>
    </source>
</evidence>
<sequence>MHARSGAMPDQQWDPSVALSTAPIFDDAVYLAEALHLPVNETEDQLDADLVLLASESGIADPDRFVPAPKTIARATSSMTLDSDERSSKSIHSHETQSTSLTSAPSRTSRDHLCPSDRLSAKMLTRSLSRSRPARPVEKHQQATPCPGPGIGPAADPSAVSLSASQRQPRPRKKRSSAIFNIFRKDTRYAVASRLPSCLTKDDSSTCTADVTHRRHRSKSRDAKLECGHSLSAYSVRGHMLEATKGSAKSATHLVPNCCGNPLPPSVLDIVLTKETDVSEKEEVPSPATPTFRDSGYCEAGIPAVGLPNLTKGDIVADNLPSKRTRHAPINIEAALANEAFKSFKTQQTEQFENVSTFECNQRKALEAHHQTTLQRLKARHDVMKEELIEQHTEDLERLEERQLLAEHDMIKAHAQETQNVGTALKYIEAYCMGAREEQDHAHTVSEEDLKKLERQKTTQRELPRKHASAINVLRARQEVDMERRLEAQEAELEKLDADYEKEILAKEAEYKQESERLEGLITTRRKRLLQRWDLRFEMWRKDWEEQNNTILDAKLEHEVWPPRKANHAITISDASALYQYLETAVSAA</sequence>
<feature type="coiled-coil region" evidence="1">
    <location>
        <begin position="374"/>
        <end position="409"/>
    </location>
</feature>
<dbReference type="EMBL" id="HG992985">
    <property type="protein sequence ID" value="CAE7207536.1"/>
    <property type="molecule type" value="Genomic_DNA"/>
</dbReference>
<keyword evidence="1" id="KW-0175">Coiled coil</keyword>
<evidence type="ECO:0000313" key="4">
    <source>
        <dbReference type="Proteomes" id="UP000472372"/>
    </source>
</evidence>
<accession>A0A6S6WEA3</accession>
<organism evidence="3 4">
    <name type="scientific">Pyrenophora teres f. teres</name>
    <dbReference type="NCBI Taxonomy" id="97479"/>
    <lineage>
        <taxon>Eukaryota</taxon>
        <taxon>Fungi</taxon>
        <taxon>Dikarya</taxon>
        <taxon>Ascomycota</taxon>
        <taxon>Pezizomycotina</taxon>
        <taxon>Dothideomycetes</taxon>
        <taxon>Pleosporomycetidae</taxon>
        <taxon>Pleosporales</taxon>
        <taxon>Pleosporineae</taxon>
        <taxon>Pleosporaceae</taxon>
        <taxon>Pyrenophora</taxon>
    </lineage>
</organism>
<name>A0A6S6WEA3_9PLEO</name>
<dbReference type="Proteomes" id="UP000472372">
    <property type="component" value="Chromosome 9"/>
</dbReference>
<protein>
    <submittedName>
        <fullName evidence="3">Uncharacterized protein</fullName>
    </submittedName>
</protein>
<feature type="compositionally biased region" description="Polar residues" evidence="2">
    <location>
        <begin position="96"/>
        <end position="107"/>
    </location>
</feature>
<reference evidence="3" key="1">
    <citation type="submission" date="2021-02" db="EMBL/GenBank/DDBJ databases">
        <authorList>
            <person name="Syme A R."/>
            <person name="Syme A R."/>
            <person name="Moolhuijzen P."/>
        </authorList>
    </citation>
    <scope>NUCLEOTIDE SEQUENCE</scope>
    <source>
        <strain evidence="3">W1-1</strain>
    </source>
</reference>